<reference evidence="7" key="1">
    <citation type="submission" date="2017-04" db="EMBL/GenBank/DDBJ databases">
        <title>Unexpected and diverse lifestyles within the genus Limnohabitans.</title>
        <authorList>
            <person name="Kasalicky V."/>
            <person name="Mehrshad M."/>
            <person name="Andrei S.-A."/>
            <person name="Salcher M."/>
            <person name="Kratochvilova H."/>
            <person name="Simek K."/>
            <person name="Ghai R."/>
        </authorList>
    </citation>
    <scope>NUCLEOTIDE SEQUENCE [LARGE SCALE GENOMIC DNA]</scope>
    <source>
        <strain evidence="7">II-D5</strain>
    </source>
</reference>
<organism evidence="7 8">
    <name type="scientific">Limnohabitans planktonicus II-D5</name>
    <dbReference type="NCBI Taxonomy" id="1293045"/>
    <lineage>
        <taxon>Bacteria</taxon>
        <taxon>Pseudomonadati</taxon>
        <taxon>Pseudomonadota</taxon>
        <taxon>Betaproteobacteria</taxon>
        <taxon>Burkholderiales</taxon>
        <taxon>Comamonadaceae</taxon>
        <taxon>Limnohabitans</taxon>
    </lineage>
</organism>
<accession>A0A2T7UJB1</accession>
<evidence type="ECO:0000259" key="5">
    <source>
        <dbReference type="Pfam" id="PF00891"/>
    </source>
</evidence>
<evidence type="ECO:0000313" key="7">
    <source>
        <dbReference type="EMBL" id="PVE44763.1"/>
    </source>
</evidence>
<dbReference type="InterPro" id="IPR029063">
    <property type="entry name" value="SAM-dependent_MTases_sf"/>
</dbReference>
<proteinExistence type="predicted"/>
<evidence type="ECO:0000256" key="1">
    <source>
        <dbReference type="ARBA" id="ARBA00022603"/>
    </source>
</evidence>
<evidence type="ECO:0000256" key="3">
    <source>
        <dbReference type="ARBA" id="ARBA00022691"/>
    </source>
</evidence>
<evidence type="ECO:0000313" key="8">
    <source>
        <dbReference type="Proteomes" id="UP000037507"/>
    </source>
</evidence>
<dbReference type="GO" id="GO:0046983">
    <property type="term" value="F:protein dimerization activity"/>
    <property type="evidence" value="ECO:0007669"/>
    <property type="project" value="InterPro"/>
</dbReference>
<sequence length="405" mass="44806">MSHPLDLAAVEARTAPATFKDAWQARLERWYAHPGLYRWSLGNPLTRWLTRRRTRKLFDLMAGFVHSQVLLGCVRLDLFRALHHAPASLNDLARRTGLAPAVLQRLLLSAVALGLLEQRSQGRFGLGPLGVPLAQHEGIAQMIEHNHLLYQDMQDPVKFLGNAWSGGMAEYWPYAHEQPAPAARPEAEVDKFTRYSELMAASQGFVVQEILSSYFFDEHRCVLDVGAGRGRFVSELAAHSPHLQFKMFDLPPVLALAREGLQAKGLTPRVTLHPGSFLDDPLPQGADLITLVRVAHDHPDAVVKLIFQKAFEALPLGGALLVAEPMAQPEDEAGQASASVDAYFHFYLLAMGAGRLRTPQELKAMMQEAGFTHVELVPNAMPIHARILVGRKSQCLPLISKKSVN</sequence>
<dbReference type="Gene3D" id="3.40.50.150">
    <property type="entry name" value="Vaccinia Virus protein VP39"/>
    <property type="match status" value="1"/>
</dbReference>
<dbReference type="InterPro" id="IPR011991">
    <property type="entry name" value="ArsR-like_HTH"/>
</dbReference>
<dbReference type="Gene3D" id="1.10.10.10">
    <property type="entry name" value="Winged helix-like DNA-binding domain superfamily/Winged helix DNA-binding domain"/>
    <property type="match status" value="1"/>
</dbReference>
<feature type="domain" description="O-methyltransferase dimerisation" evidence="6">
    <location>
        <begin position="59"/>
        <end position="130"/>
    </location>
</feature>
<dbReference type="InterPro" id="IPR012967">
    <property type="entry name" value="COMT_dimerisation"/>
</dbReference>
<dbReference type="GO" id="GO:0032259">
    <property type="term" value="P:methylation"/>
    <property type="evidence" value="ECO:0007669"/>
    <property type="project" value="UniProtKB-KW"/>
</dbReference>
<comment type="caution">
    <text evidence="7">The sequence shown here is derived from an EMBL/GenBank/DDBJ whole genome shotgun (WGS) entry which is preliminary data.</text>
</comment>
<dbReference type="GO" id="GO:0008171">
    <property type="term" value="F:O-methyltransferase activity"/>
    <property type="evidence" value="ECO:0007669"/>
    <property type="project" value="InterPro"/>
</dbReference>
<feature type="domain" description="O-methyltransferase C-terminal" evidence="5">
    <location>
        <begin position="151"/>
        <end position="371"/>
    </location>
</feature>
<dbReference type="InterPro" id="IPR016461">
    <property type="entry name" value="COMT-like"/>
</dbReference>
<evidence type="ECO:0000259" key="6">
    <source>
        <dbReference type="Pfam" id="PF08100"/>
    </source>
</evidence>
<keyword evidence="2" id="KW-0808">Transferase</keyword>
<dbReference type="InterPro" id="IPR036390">
    <property type="entry name" value="WH_DNA-bd_sf"/>
</dbReference>
<dbReference type="GO" id="GO:0006355">
    <property type="term" value="P:regulation of DNA-templated transcription"/>
    <property type="evidence" value="ECO:0007669"/>
    <property type="project" value="UniProtKB-ARBA"/>
</dbReference>
<dbReference type="InterPro" id="IPR001077">
    <property type="entry name" value="COMT_C"/>
</dbReference>
<dbReference type="Pfam" id="PF08100">
    <property type="entry name" value="Dimerisation"/>
    <property type="match status" value="1"/>
</dbReference>
<gene>
    <name evidence="7" type="ORF">H663_000480</name>
</gene>
<evidence type="ECO:0000256" key="2">
    <source>
        <dbReference type="ARBA" id="ARBA00022679"/>
    </source>
</evidence>
<keyword evidence="8" id="KW-1185">Reference proteome</keyword>
<dbReference type="PIRSF" id="PIRSF005739">
    <property type="entry name" value="O-mtase"/>
    <property type="match status" value="1"/>
</dbReference>
<dbReference type="OrthoDB" id="9766840at2"/>
<dbReference type="STRING" id="1293045.H663_00930"/>
<dbReference type="PANTHER" id="PTHR43712">
    <property type="entry name" value="PUTATIVE (AFU_ORTHOLOGUE AFUA_4G14580)-RELATED"/>
    <property type="match status" value="1"/>
</dbReference>
<dbReference type="CDD" id="cd00090">
    <property type="entry name" value="HTH_ARSR"/>
    <property type="match status" value="1"/>
</dbReference>
<keyword evidence="3" id="KW-0949">S-adenosyl-L-methionine</keyword>
<feature type="active site" description="Proton acceptor" evidence="4">
    <location>
        <position position="296"/>
    </location>
</feature>
<dbReference type="Pfam" id="PF00891">
    <property type="entry name" value="Methyltransf_2"/>
    <property type="match status" value="1"/>
</dbReference>
<dbReference type="EMBL" id="LFYT02000001">
    <property type="protein sequence ID" value="PVE44763.1"/>
    <property type="molecule type" value="Genomic_DNA"/>
</dbReference>
<dbReference type="RefSeq" id="WP_053169393.1">
    <property type="nucleotide sequence ID" value="NZ_LFYT02000001.1"/>
</dbReference>
<dbReference type="PANTHER" id="PTHR43712:SF2">
    <property type="entry name" value="O-METHYLTRANSFERASE CICE"/>
    <property type="match status" value="1"/>
</dbReference>
<dbReference type="Proteomes" id="UP000037507">
    <property type="component" value="Unassembled WGS sequence"/>
</dbReference>
<dbReference type="InterPro" id="IPR036388">
    <property type="entry name" value="WH-like_DNA-bd_sf"/>
</dbReference>
<dbReference type="SUPFAM" id="SSF46785">
    <property type="entry name" value="Winged helix' DNA-binding domain"/>
    <property type="match status" value="1"/>
</dbReference>
<evidence type="ECO:0000256" key="4">
    <source>
        <dbReference type="PIRSR" id="PIRSR005739-1"/>
    </source>
</evidence>
<dbReference type="AlphaFoldDB" id="A0A2T7UJB1"/>
<keyword evidence="1" id="KW-0489">Methyltransferase</keyword>
<dbReference type="PROSITE" id="PS51683">
    <property type="entry name" value="SAM_OMT_II"/>
    <property type="match status" value="1"/>
</dbReference>
<protein>
    <recommendedName>
        <fullName evidence="9">Methyltransferase</fullName>
    </recommendedName>
</protein>
<dbReference type="SUPFAM" id="SSF53335">
    <property type="entry name" value="S-adenosyl-L-methionine-dependent methyltransferases"/>
    <property type="match status" value="1"/>
</dbReference>
<evidence type="ECO:0008006" key="9">
    <source>
        <dbReference type="Google" id="ProtNLM"/>
    </source>
</evidence>
<name>A0A2T7UJB1_9BURK</name>
<dbReference type="CDD" id="cd02440">
    <property type="entry name" value="AdoMet_MTases"/>
    <property type="match status" value="1"/>
</dbReference>